<evidence type="ECO:0000256" key="10">
    <source>
        <dbReference type="ARBA" id="ARBA00022989"/>
    </source>
</evidence>
<evidence type="ECO:0000256" key="1">
    <source>
        <dbReference type="ARBA" id="ARBA00002442"/>
    </source>
</evidence>
<dbReference type="EMBL" id="CP046620">
    <property type="protein sequence ID" value="QHQ34161.1"/>
    <property type="molecule type" value="Genomic_DNA"/>
</dbReference>
<evidence type="ECO:0000256" key="9">
    <source>
        <dbReference type="ARBA" id="ARBA00022748"/>
    </source>
</evidence>
<protein>
    <recommendedName>
        <fullName evidence="4 12">Heme exporter protein B</fullName>
    </recommendedName>
</protein>
<keyword evidence="11 12" id="KW-0472">Membrane</keyword>
<keyword evidence="10 13" id="KW-1133">Transmembrane helix</keyword>
<dbReference type="InterPro" id="IPR026031">
    <property type="entry name" value="Cyt_c_CcmB_bac"/>
</dbReference>
<evidence type="ECO:0000256" key="5">
    <source>
        <dbReference type="ARBA" id="ARBA00022448"/>
    </source>
</evidence>
<comment type="subcellular location">
    <subcellularLocation>
        <location evidence="2">Cell inner membrane</location>
        <topology evidence="2">Multi-pass membrane protein</topology>
    </subcellularLocation>
</comment>
<evidence type="ECO:0000256" key="6">
    <source>
        <dbReference type="ARBA" id="ARBA00022475"/>
    </source>
</evidence>
<gene>
    <name evidence="14" type="primary">ccmB</name>
    <name evidence="14" type="ORF">GO499_02635</name>
</gene>
<sequence>MSAARAILLRDLRLGLRSGAGTAQALMFFLILILLIPLGIGPDTELLARIAPGTLWLGALLACLLSLDRLFQADLEDGSLDVMALAPLPLELVAAAKAAAHWLSTGLPLTLASPLLALALNLPVAALPWLMAALALGTPALSAIGGIGAALTLGLRQGGLLIAILTLPLYIPTLIFGAETAIAAADGRDPLPALALTTALTLATIALAPFATAAILRIQLR</sequence>
<comment type="function">
    <text evidence="1 12">Required for the export of heme to the periplasm for the biogenesis of c-type cytochromes.</text>
</comment>
<evidence type="ECO:0000256" key="3">
    <source>
        <dbReference type="ARBA" id="ARBA00010544"/>
    </source>
</evidence>
<reference evidence="14 15" key="1">
    <citation type="submission" date="2019-12" db="EMBL/GenBank/DDBJ databases">
        <title>Complete genome sequence of Algicella marina strain 9Alg 56(T) isolated from the red alga Tichocarpus crinitus.</title>
        <authorList>
            <person name="Kim S.-G."/>
            <person name="Nedashkovskaya O.I."/>
        </authorList>
    </citation>
    <scope>NUCLEOTIDE SEQUENCE [LARGE SCALE GENOMIC DNA]</scope>
    <source>
        <strain evidence="14 15">9Alg 56</strain>
    </source>
</reference>
<evidence type="ECO:0000256" key="12">
    <source>
        <dbReference type="PIRNR" id="PIRNR002764"/>
    </source>
</evidence>
<dbReference type="PIRSF" id="PIRSF002764">
    <property type="entry name" value="CcmB"/>
    <property type="match status" value="1"/>
</dbReference>
<evidence type="ECO:0000256" key="4">
    <source>
        <dbReference type="ARBA" id="ARBA00016452"/>
    </source>
</evidence>
<feature type="transmembrane region" description="Helical" evidence="13">
    <location>
        <begin position="191"/>
        <end position="216"/>
    </location>
</feature>
<evidence type="ECO:0000256" key="7">
    <source>
        <dbReference type="ARBA" id="ARBA00022519"/>
    </source>
</evidence>
<evidence type="ECO:0000313" key="14">
    <source>
        <dbReference type="EMBL" id="QHQ34161.1"/>
    </source>
</evidence>
<evidence type="ECO:0000313" key="15">
    <source>
        <dbReference type="Proteomes" id="UP000464495"/>
    </source>
</evidence>
<evidence type="ECO:0000256" key="8">
    <source>
        <dbReference type="ARBA" id="ARBA00022692"/>
    </source>
</evidence>
<dbReference type="RefSeq" id="WP_161860732.1">
    <property type="nucleotide sequence ID" value="NZ_CP046620.1"/>
</dbReference>
<keyword evidence="15" id="KW-1185">Reference proteome</keyword>
<dbReference type="KEGG" id="amaq:GO499_02635"/>
<keyword evidence="9 12" id="KW-0201">Cytochrome c-type biogenesis</keyword>
<feature type="transmembrane region" description="Helical" evidence="13">
    <location>
        <begin position="160"/>
        <end position="185"/>
    </location>
</feature>
<proteinExistence type="inferred from homology"/>
<dbReference type="NCBIfam" id="TIGR01190">
    <property type="entry name" value="ccmB"/>
    <property type="match status" value="1"/>
</dbReference>
<dbReference type="GO" id="GO:1903607">
    <property type="term" value="P:cytochrome c biosynthetic process"/>
    <property type="evidence" value="ECO:0007669"/>
    <property type="project" value="TreeGrafter"/>
</dbReference>
<keyword evidence="8 13" id="KW-0812">Transmembrane</keyword>
<feature type="transmembrane region" description="Helical" evidence="13">
    <location>
        <begin position="99"/>
        <end position="120"/>
    </location>
</feature>
<dbReference type="InterPro" id="IPR003544">
    <property type="entry name" value="Cyt_c_biogenesis_CcmB"/>
</dbReference>
<dbReference type="PRINTS" id="PR01414">
    <property type="entry name" value="CCMBBIOGNSIS"/>
</dbReference>
<evidence type="ECO:0000256" key="13">
    <source>
        <dbReference type="SAM" id="Phobius"/>
    </source>
</evidence>
<keyword evidence="7 12" id="KW-0997">Cell inner membrane</keyword>
<accession>A0A6P1SXF7</accession>
<dbReference type="GO" id="GO:0005886">
    <property type="term" value="C:plasma membrane"/>
    <property type="evidence" value="ECO:0007669"/>
    <property type="project" value="UniProtKB-SubCell"/>
</dbReference>
<feature type="transmembrane region" description="Helical" evidence="13">
    <location>
        <begin position="46"/>
        <end position="67"/>
    </location>
</feature>
<organism evidence="14 15">
    <name type="scientific">Algicella marina</name>
    <dbReference type="NCBI Taxonomy" id="2683284"/>
    <lineage>
        <taxon>Bacteria</taxon>
        <taxon>Pseudomonadati</taxon>
        <taxon>Pseudomonadota</taxon>
        <taxon>Alphaproteobacteria</taxon>
        <taxon>Rhodobacterales</taxon>
        <taxon>Paracoccaceae</taxon>
        <taxon>Algicella</taxon>
    </lineage>
</organism>
<keyword evidence="6 12" id="KW-1003">Cell membrane</keyword>
<dbReference type="PANTHER" id="PTHR30070:SF1">
    <property type="entry name" value="CYTOCHROME C BIOGENESIS B-RELATED"/>
    <property type="match status" value="1"/>
</dbReference>
<dbReference type="AlphaFoldDB" id="A0A6P1SXF7"/>
<keyword evidence="5 12" id="KW-0813">Transport</keyword>
<dbReference type="Pfam" id="PF03379">
    <property type="entry name" value="CcmB"/>
    <property type="match status" value="1"/>
</dbReference>
<feature type="transmembrane region" description="Helical" evidence="13">
    <location>
        <begin position="21"/>
        <end position="40"/>
    </location>
</feature>
<feature type="transmembrane region" description="Helical" evidence="13">
    <location>
        <begin position="126"/>
        <end position="153"/>
    </location>
</feature>
<dbReference type="GO" id="GO:0017004">
    <property type="term" value="P:cytochrome complex assembly"/>
    <property type="evidence" value="ECO:0007669"/>
    <property type="project" value="UniProtKB-KW"/>
</dbReference>
<dbReference type="GO" id="GO:0015232">
    <property type="term" value="F:heme transmembrane transporter activity"/>
    <property type="evidence" value="ECO:0007669"/>
    <property type="project" value="InterPro"/>
</dbReference>
<evidence type="ECO:0000256" key="2">
    <source>
        <dbReference type="ARBA" id="ARBA00004429"/>
    </source>
</evidence>
<name>A0A6P1SXF7_9RHOB</name>
<comment type="similarity">
    <text evidence="3 12">Belongs to the CcmB/CycW/HelB family.</text>
</comment>
<dbReference type="Proteomes" id="UP000464495">
    <property type="component" value="Chromosome"/>
</dbReference>
<dbReference type="PANTHER" id="PTHR30070">
    <property type="entry name" value="HEME EXPORTER PROTEIN B"/>
    <property type="match status" value="1"/>
</dbReference>
<evidence type="ECO:0000256" key="11">
    <source>
        <dbReference type="ARBA" id="ARBA00023136"/>
    </source>
</evidence>